<dbReference type="GO" id="GO:0006355">
    <property type="term" value="P:regulation of DNA-templated transcription"/>
    <property type="evidence" value="ECO:0007669"/>
    <property type="project" value="InterPro"/>
</dbReference>
<organism evidence="7 8">
    <name type="scientific">Azohydromonas caseinilytica</name>
    <dbReference type="NCBI Taxonomy" id="2728836"/>
    <lineage>
        <taxon>Bacteria</taxon>
        <taxon>Pseudomonadati</taxon>
        <taxon>Pseudomonadota</taxon>
        <taxon>Betaproteobacteria</taxon>
        <taxon>Burkholderiales</taxon>
        <taxon>Sphaerotilaceae</taxon>
        <taxon>Azohydromonas</taxon>
    </lineage>
</organism>
<dbReference type="InterPro" id="IPR014795">
    <property type="entry name" value="TacA_1-like"/>
</dbReference>
<evidence type="ECO:0000256" key="2">
    <source>
        <dbReference type="ARBA" id="ARBA00022649"/>
    </source>
</evidence>
<keyword evidence="5" id="KW-0804">Transcription</keyword>
<dbReference type="InterPro" id="IPR010985">
    <property type="entry name" value="Ribbon_hlx_hlx"/>
</dbReference>
<sequence length="90" mass="10079">MPGASTTTINVRAPEEVRELIDRAAALSGKTRTDFMLEASSEKARQVLLDQTLFQLDEAQFQAFEALMSAPLKDNEAVRRLLSTRAPWEQ</sequence>
<name>A0A848FHK2_9BURK</name>
<dbReference type="PANTHER" id="PTHR35401">
    <property type="entry name" value="COPG FAMILY HELIX-TURN-HELIX PROTEIN-RELATED-RELATED"/>
    <property type="match status" value="1"/>
</dbReference>
<dbReference type="SUPFAM" id="SSF47598">
    <property type="entry name" value="Ribbon-helix-helix"/>
    <property type="match status" value="1"/>
</dbReference>
<reference evidence="7 8" key="1">
    <citation type="submission" date="2020-04" db="EMBL/GenBank/DDBJ databases">
        <title>Azohydromonas sp. isolated from soil.</title>
        <authorList>
            <person name="Dahal R.H."/>
        </authorList>
    </citation>
    <scope>NUCLEOTIDE SEQUENCE [LARGE SCALE GENOMIC DNA]</scope>
    <source>
        <strain evidence="7 8">G-1-1-14</strain>
    </source>
</reference>
<dbReference type="PANTHER" id="PTHR35401:SF1">
    <property type="entry name" value="CYTOPLASMIC PROTEIN"/>
    <property type="match status" value="1"/>
</dbReference>
<dbReference type="Gene3D" id="1.20.5.780">
    <property type="entry name" value="Single helix bin"/>
    <property type="match status" value="1"/>
</dbReference>
<dbReference type="GO" id="GO:0003677">
    <property type="term" value="F:DNA binding"/>
    <property type="evidence" value="ECO:0007669"/>
    <property type="project" value="UniProtKB-KW"/>
</dbReference>
<dbReference type="Pfam" id="PF08681">
    <property type="entry name" value="TacA1"/>
    <property type="match status" value="1"/>
</dbReference>
<keyword evidence="3" id="KW-0805">Transcription regulation</keyword>
<keyword evidence="2" id="KW-1277">Toxin-antitoxin system</keyword>
<dbReference type="Proteomes" id="UP000574067">
    <property type="component" value="Unassembled WGS sequence"/>
</dbReference>
<protein>
    <submittedName>
        <fullName evidence="7">DUF1778 domain-containing protein</fullName>
    </submittedName>
</protein>
<keyword evidence="4" id="KW-0238">DNA-binding</keyword>
<keyword evidence="8" id="KW-1185">Reference proteome</keyword>
<proteinExistence type="inferred from homology"/>
<evidence type="ECO:0000256" key="4">
    <source>
        <dbReference type="ARBA" id="ARBA00023125"/>
    </source>
</evidence>
<evidence type="ECO:0000256" key="5">
    <source>
        <dbReference type="ARBA" id="ARBA00023163"/>
    </source>
</evidence>
<dbReference type="EMBL" id="JABBFW010000021">
    <property type="protein sequence ID" value="NML17680.1"/>
    <property type="molecule type" value="Genomic_DNA"/>
</dbReference>
<dbReference type="AlphaFoldDB" id="A0A848FHK2"/>
<accession>A0A848FHK2</accession>
<evidence type="ECO:0000256" key="3">
    <source>
        <dbReference type="ARBA" id="ARBA00023015"/>
    </source>
</evidence>
<evidence type="ECO:0000313" key="8">
    <source>
        <dbReference type="Proteomes" id="UP000574067"/>
    </source>
</evidence>
<keyword evidence="1" id="KW-0678">Repressor</keyword>
<evidence type="ECO:0000256" key="6">
    <source>
        <dbReference type="ARBA" id="ARBA00049988"/>
    </source>
</evidence>
<evidence type="ECO:0000313" key="7">
    <source>
        <dbReference type="EMBL" id="NML17680.1"/>
    </source>
</evidence>
<evidence type="ECO:0000256" key="1">
    <source>
        <dbReference type="ARBA" id="ARBA00022491"/>
    </source>
</evidence>
<gene>
    <name evidence="7" type="ORF">HHL10_22165</name>
</gene>
<comment type="similarity">
    <text evidence="6">Belongs to the TacA antitoxin family.</text>
</comment>
<comment type="caution">
    <text evidence="7">The sequence shown here is derived from an EMBL/GenBank/DDBJ whole genome shotgun (WGS) entry which is preliminary data.</text>
</comment>